<dbReference type="InterPro" id="IPR009199">
    <property type="entry name" value="PhoPQ-act_pathogen-rel_PqaA"/>
</dbReference>
<dbReference type="Gene3D" id="3.40.50.1820">
    <property type="entry name" value="alpha/beta hydrolase"/>
    <property type="match status" value="1"/>
</dbReference>
<keyword evidence="1" id="KW-0732">Signal</keyword>
<evidence type="ECO:0000313" key="2">
    <source>
        <dbReference type="EMBL" id="ODB96916.1"/>
    </source>
</evidence>
<dbReference type="SUPFAM" id="SSF53474">
    <property type="entry name" value="alpha/beta-Hydrolases"/>
    <property type="match status" value="1"/>
</dbReference>
<feature type="chain" id="PRO_5009119089" description="PhoPQ-activated pathogenicity" evidence="1">
    <location>
        <begin position="25"/>
        <end position="581"/>
    </location>
</feature>
<sequence>MNGLFRRAVAVAGLILLFAGLLHAEQSAPLKVYVYQDDPAYAYRLIEERPGQDYDIYFLKMVSQSWRTEQEVTPTLWDHWLTVIVPHQLSGTTANLTIFGGGATDSPPSIETFDQLMPLATATGSIQVIISQVLGHPLKFKELDQPLEEDALVAYSWRKSMQTGDPTWSAFLPMTKASVRAMDTTQAFVAESLGLVVDDFIVNGFSKYGAIAWLTAAIDSRVVAVAPGVFNVLRLADQFERHYNSYGFYSDTLSVYEQNGIIKNIRSPEGKLLQQLVDPISYKQALTMPHLLLSATGDEYFLPDASEAYIHDIPGETLQRIVPNTNHSVENKLEEMIQGLVAWNQMHLNGIARPVIEWQLSKTGELIVSSDQTPLVAKLWQASNPDGRDFRQETLGDQAWRESNIENADDGDYHVSVARPDTGWTAYLVELTYPGIAGIPQVYTTSVFVTPDEHPFEVEDPLDSPKTIDYWQEQVNQAMVGSPLEYDLPALQAMLPFRVFGEYIRDIETLSGYLNTAEPERNCIAARLSVEADQQGWYTTLYAYEDQNFKFWQIYELAEHLYAKGQQRLAGGVCQLLTRQQ</sequence>
<keyword evidence="3" id="KW-1185">Reference proteome</keyword>
<dbReference type="RefSeq" id="WP_069024385.1">
    <property type="nucleotide sequence ID" value="NZ_LVJZ01000003.1"/>
</dbReference>
<feature type="signal peptide" evidence="1">
    <location>
        <begin position="1"/>
        <end position="24"/>
    </location>
</feature>
<dbReference type="PANTHER" id="PTHR31497:SF0">
    <property type="entry name" value="AUTOCRINE PROLIFERATION REPRESSOR PROTEIN A"/>
    <property type="match status" value="1"/>
</dbReference>
<comment type="caution">
    <text evidence="2">The sequence shown here is derived from an EMBL/GenBank/DDBJ whole genome shotgun (WGS) entry which is preliminary data.</text>
</comment>
<name>A0A1E2UQ64_9GAMM</name>
<dbReference type="STRING" id="1818881.A3196_09175"/>
<evidence type="ECO:0000313" key="3">
    <source>
        <dbReference type="Proteomes" id="UP000094849"/>
    </source>
</evidence>
<dbReference type="Proteomes" id="UP000094849">
    <property type="component" value="Unassembled WGS sequence"/>
</dbReference>
<organism evidence="2 3">
    <name type="scientific">Candidatus Thiodiazotropha endoloripes</name>
    <dbReference type="NCBI Taxonomy" id="1818881"/>
    <lineage>
        <taxon>Bacteria</taxon>
        <taxon>Pseudomonadati</taxon>
        <taxon>Pseudomonadota</taxon>
        <taxon>Gammaproteobacteria</taxon>
        <taxon>Chromatiales</taxon>
        <taxon>Sedimenticolaceae</taxon>
        <taxon>Candidatus Thiodiazotropha</taxon>
    </lineage>
</organism>
<dbReference type="AlphaFoldDB" id="A0A1E2UQ64"/>
<dbReference type="PANTHER" id="PTHR31497">
    <property type="entry name" value="AUTOCRINE PROLIFERATION REPRESSOR PROTEIN A"/>
    <property type="match status" value="1"/>
</dbReference>
<reference evidence="2 3" key="1">
    <citation type="submission" date="2016-03" db="EMBL/GenBank/DDBJ databases">
        <title>Chemosynthetic sulphur-oxidizing symbionts of marine invertebrate animals are capable of nitrogen fixation.</title>
        <authorList>
            <person name="Petersen J.M."/>
            <person name="Kemper A."/>
            <person name="Gruber-Vodicka H."/>
            <person name="Cardini U."/>
            <person name="Geest Mvander."/>
            <person name="Kleiner M."/>
            <person name="Bulgheresi S."/>
            <person name="Fussmann M."/>
            <person name="Herbold C."/>
            <person name="Seah B.K.B."/>
            <person name="Antony C.Paul."/>
            <person name="Liu D."/>
            <person name="Belitz A."/>
            <person name="Weber M."/>
        </authorList>
    </citation>
    <scope>NUCLEOTIDE SEQUENCE [LARGE SCALE GENOMIC DNA]</scope>
    <source>
        <strain evidence="2">G_D</strain>
    </source>
</reference>
<dbReference type="InterPro" id="IPR029058">
    <property type="entry name" value="AB_hydrolase_fold"/>
</dbReference>
<accession>A0A1E2UQ64</accession>
<proteinExistence type="predicted"/>
<evidence type="ECO:0008006" key="4">
    <source>
        <dbReference type="Google" id="ProtNLM"/>
    </source>
</evidence>
<gene>
    <name evidence="2" type="ORF">A3196_09175</name>
</gene>
<protein>
    <recommendedName>
        <fullName evidence="4">PhoPQ-activated pathogenicity</fullName>
    </recommendedName>
</protein>
<evidence type="ECO:0000256" key="1">
    <source>
        <dbReference type="SAM" id="SignalP"/>
    </source>
</evidence>
<dbReference type="Pfam" id="PF10142">
    <property type="entry name" value="PhoPQ_related"/>
    <property type="match status" value="1"/>
</dbReference>
<dbReference type="EMBL" id="LVJZ01000003">
    <property type="protein sequence ID" value="ODB96916.1"/>
    <property type="molecule type" value="Genomic_DNA"/>
</dbReference>